<dbReference type="EMBL" id="LR134479">
    <property type="protein sequence ID" value="VEI24694.1"/>
    <property type="molecule type" value="Genomic_DNA"/>
</dbReference>
<name>A0A7Z9A6T4_9MICC</name>
<organism evidence="1 2">
    <name type="scientific">Rothia aeria</name>
    <dbReference type="NCBI Taxonomy" id="172042"/>
    <lineage>
        <taxon>Bacteria</taxon>
        <taxon>Bacillati</taxon>
        <taxon>Actinomycetota</taxon>
        <taxon>Actinomycetes</taxon>
        <taxon>Micrococcales</taxon>
        <taxon>Micrococcaceae</taxon>
        <taxon>Rothia</taxon>
    </lineage>
</organism>
<reference evidence="1 2" key="1">
    <citation type="submission" date="2018-12" db="EMBL/GenBank/DDBJ databases">
        <authorList>
            <consortium name="Pathogen Informatics"/>
        </authorList>
    </citation>
    <scope>NUCLEOTIDE SEQUENCE [LARGE SCALE GENOMIC DNA]</scope>
    <source>
        <strain evidence="1 2">NCTC10207</strain>
    </source>
</reference>
<evidence type="ECO:0000313" key="2">
    <source>
        <dbReference type="Proteomes" id="UP000282386"/>
    </source>
</evidence>
<dbReference type="AlphaFoldDB" id="A0A7Z9A6T4"/>
<dbReference type="Proteomes" id="UP000282386">
    <property type="component" value="Chromosome"/>
</dbReference>
<sequence length="71" mass="7702">MQVLPTFQPNWILVDKSPNVRLIISEEVVMQPVFHGHNTSGRASVRYPASWFLLLDDPGGGGGGGEGGRVR</sequence>
<gene>
    <name evidence="1" type="ORF">NCTC10207_02210</name>
</gene>
<proteinExistence type="predicted"/>
<protein>
    <submittedName>
        <fullName evidence="1">Uncharacterized protein</fullName>
    </submittedName>
</protein>
<evidence type="ECO:0000313" key="1">
    <source>
        <dbReference type="EMBL" id="VEI24694.1"/>
    </source>
</evidence>
<accession>A0A7Z9A6T4</accession>